<evidence type="ECO:0000313" key="3">
    <source>
        <dbReference type="Proteomes" id="UP000480178"/>
    </source>
</evidence>
<name>A0A6C0GN27_9BACT</name>
<dbReference type="KEGG" id="rhoz:GXP67_23200"/>
<sequence length="260" mass="30295">MIETLTTATCKNCTAEVEMNYCPVCGQKRTEQRVTFRKIYKEFLHDYLGFDSGIFYTTRNLLLRPGHTVNEYLAGRRKPYLKPLQYYLILLTLYFVISSLFNIDLMKLGQSMTQDAGLTSSYSPQMQEKMQKFNYIFDGNLKVITTLMLPLTALALLMVYRRKNYNFTELLVFTLYIYGLTMAFYCLQNLLLAFPLSPLPSKLLFYTLLLMGYVYIVFAIVQFFSTKGLLGILRAIWALVLSYLIYIILVTVLWTVLFMM</sequence>
<proteinExistence type="predicted"/>
<dbReference type="RefSeq" id="WP_162445326.1">
    <property type="nucleotide sequence ID" value="NZ_CP048222.1"/>
</dbReference>
<keyword evidence="1" id="KW-0472">Membrane</keyword>
<dbReference type="Pfam" id="PF12412">
    <property type="entry name" value="DUF3667"/>
    <property type="match status" value="1"/>
</dbReference>
<evidence type="ECO:0000313" key="2">
    <source>
        <dbReference type="EMBL" id="QHT69337.1"/>
    </source>
</evidence>
<dbReference type="AlphaFoldDB" id="A0A6C0GN27"/>
<feature type="transmembrane region" description="Helical" evidence="1">
    <location>
        <begin position="203"/>
        <end position="224"/>
    </location>
</feature>
<reference evidence="2 3" key="1">
    <citation type="submission" date="2020-01" db="EMBL/GenBank/DDBJ databases">
        <authorList>
            <person name="Kim M.K."/>
        </authorList>
    </citation>
    <scope>NUCLEOTIDE SEQUENCE [LARGE SCALE GENOMIC DNA]</scope>
    <source>
        <strain evidence="2 3">172606-1</strain>
    </source>
</reference>
<feature type="transmembrane region" description="Helical" evidence="1">
    <location>
        <begin position="170"/>
        <end position="191"/>
    </location>
</feature>
<accession>A0A6C0GN27</accession>
<keyword evidence="3" id="KW-1185">Reference proteome</keyword>
<evidence type="ECO:0000256" key="1">
    <source>
        <dbReference type="SAM" id="Phobius"/>
    </source>
</evidence>
<keyword evidence="1" id="KW-0812">Transmembrane</keyword>
<dbReference type="EMBL" id="CP048222">
    <property type="protein sequence ID" value="QHT69337.1"/>
    <property type="molecule type" value="Genomic_DNA"/>
</dbReference>
<keyword evidence="1" id="KW-1133">Transmembrane helix</keyword>
<feature type="transmembrane region" description="Helical" evidence="1">
    <location>
        <begin position="139"/>
        <end position="158"/>
    </location>
</feature>
<dbReference type="Proteomes" id="UP000480178">
    <property type="component" value="Chromosome"/>
</dbReference>
<dbReference type="InterPro" id="IPR022134">
    <property type="entry name" value="DUF3667"/>
</dbReference>
<feature type="transmembrane region" description="Helical" evidence="1">
    <location>
        <begin position="236"/>
        <end position="257"/>
    </location>
</feature>
<feature type="transmembrane region" description="Helical" evidence="1">
    <location>
        <begin position="86"/>
        <end position="103"/>
    </location>
</feature>
<protein>
    <submittedName>
        <fullName evidence="2">DUF3667 domain-containing protein</fullName>
    </submittedName>
</protein>
<gene>
    <name evidence="2" type="ORF">GXP67_23200</name>
</gene>
<organism evidence="2 3">
    <name type="scientific">Rhodocytophaga rosea</name>
    <dbReference type="NCBI Taxonomy" id="2704465"/>
    <lineage>
        <taxon>Bacteria</taxon>
        <taxon>Pseudomonadati</taxon>
        <taxon>Bacteroidota</taxon>
        <taxon>Cytophagia</taxon>
        <taxon>Cytophagales</taxon>
        <taxon>Rhodocytophagaceae</taxon>
        <taxon>Rhodocytophaga</taxon>
    </lineage>
</organism>